<dbReference type="InterPro" id="IPR046668">
    <property type="entry name" value="DUF6538"/>
</dbReference>
<dbReference type="PROSITE" id="PS51898">
    <property type="entry name" value="TYR_RECOMBINASE"/>
    <property type="match status" value="1"/>
</dbReference>
<name>A0A1B2EG08_9HYPH</name>
<feature type="domain" description="Core-binding (CB)" evidence="8">
    <location>
        <begin position="197"/>
        <end position="287"/>
    </location>
</feature>
<proteinExistence type="inferred from homology"/>
<dbReference type="PANTHER" id="PTHR30349">
    <property type="entry name" value="PHAGE INTEGRASE-RELATED"/>
    <property type="match status" value="1"/>
</dbReference>
<evidence type="ECO:0000256" key="3">
    <source>
        <dbReference type="ARBA" id="ARBA00023125"/>
    </source>
</evidence>
<dbReference type="GO" id="GO:0015074">
    <property type="term" value="P:DNA integration"/>
    <property type="evidence" value="ECO:0007669"/>
    <property type="project" value="UniProtKB-KW"/>
</dbReference>
<evidence type="ECO:0000256" key="4">
    <source>
        <dbReference type="ARBA" id="ARBA00023172"/>
    </source>
</evidence>
<dbReference type="KEGG" id="moc:BB934_12410"/>
<evidence type="ECO:0000259" key="8">
    <source>
        <dbReference type="PROSITE" id="PS51900"/>
    </source>
</evidence>
<evidence type="ECO:0008006" key="10">
    <source>
        <dbReference type="Google" id="ProtNLM"/>
    </source>
</evidence>
<dbReference type="Pfam" id="PF20172">
    <property type="entry name" value="DUF6538"/>
    <property type="match status" value="1"/>
</dbReference>
<dbReference type="AlphaFoldDB" id="A0A1B2EG08"/>
<evidence type="ECO:0000256" key="1">
    <source>
        <dbReference type="ARBA" id="ARBA00008857"/>
    </source>
</evidence>
<dbReference type="SUPFAM" id="SSF56349">
    <property type="entry name" value="DNA breaking-rejoining enzymes"/>
    <property type="match status" value="1"/>
</dbReference>
<dbReference type="InterPro" id="IPR050090">
    <property type="entry name" value="Tyrosine_recombinase_XerCD"/>
</dbReference>
<keyword evidence="3 5" id="KW-0238">DNA-binding</keyword>
<reference evidence="9" key="1">
    <citation type="submission" date="2016-07" db="EMBL/GenBank/DDBJ databases">
        <title>Microvirga ossetica sp. nov. a new species of rhizobia isolated from root nodules of the legume species Vicia alpestris Steven originated from North Ossetia region in the Caucasus.</title>
        <authorList>
            <person name="Safronova V.I."/>
            <person name="Kuznetsova I.G."/>
            <person name="Sazanova A.L."/>
            <person name="Belimov A."/>
            <person name="Andronov E."/>
            <person name="Osledkin Y.S."/>
            <person name="Onishchuk O.P."/>
            <person name="Kurchak O.N."/>
            <person name="Shaposhnikov A.I."/>
            <person name="Willems A."/>
            <person name="Tikhonovich I.A."/>
        </authorList>
    </citation>
    <scope>NUCLEOTIDE SEQUENCE [LARGE SCALE GENOMIC DNA]</scope>
    <source>
        <strain evidence="9">V5/3M</strain>
    </source>
</reference>
<dbReference type="InterPro" id="IPR013762">
    <property type="entry name" value="Integrase-like_cat_sf"/>
</dbReference>
<organism evidence="9">
    <name type="scientific">Microvirga ossetica</name>
    <dbReference type="NCBI Taxonomy" id="1882682"/>
    <lineage>
        <taxon>Bacteria</taxon>
        <taxon>Pseudomonadati</taxon>
        <taxon>Pseudomonadota</taxon>
        <taxon>Alphaproteobacteria</taxon>
        <taxon>Hyphomicrobiales</taxon>
        <taxon>Methylobacteriaceae</taxon>
        <taxon>Microvirga</taxon>
    </lineage>
</organism>
<evidence type="ECO:0000256" key="6">
    <source>
        <dbReference type="SAM" id="MobiDB-lite"/>
    </source>
</evidence>
<evidence type="ECO:0000256" key="2">
    <source>
        <dbReference type="ARBA" id="ARBA00022908"/>
    </source>
</evidence>
<dbReference type="InterPro" id="IPR044068">
    <property type="entry name" value="CB"/>
</dbReference>
<dbReference type="InterPro" id="IPR010998">
    <property type="entry name" value="Integrase_recombinase_N"/>
</dbReference>
<dbReference type="PROSITE" id="PS51900">
    <property type="entry name" value="CB"/>
    <property type="match status" value="1"/>
</dbReference>
<accession>A0A1B2EG08</accession>
<sequence>MVLAMSRPFKHPETGSYYFRKAVPEDLRPLIGKREEKRSLRTKDPAVAKQRHAEVTAEVEREWNAYRSKPEQLTQRQITGLAGLLYAEWTNGLKDEPGSPSTWSQVLRLHQQAQEAGKLEQWVGPSVDELLLKQGLRTDKQSRGRLIAAVHKALVQASEHLKRNAEGDYSPDPAANRFPEWEEAKLKAEAAKPVSGASITGLLEGWWREAQAAGITAKTHESYSSTIAKLVAFLGHDQASRVTPGDVLRFKDYRLSEINPRTGKPISLKTVKDSDLAALKAVFGWAVRNHRIDTNPATGITLKVGKQLRLRPKWFTDAEAKAVLSAALAYQPRQDHPKTAAAKRWVPWIMAYSGARVGEIVQLRKRDVRNESGLWIVTITPEAGTVKDKQAREFPIHSHLIELGFAEFVMTAPDGHLFITPAPNGDVLGPMQGVKNRISEFVREVVSDPNVTPNHAWRHRFKLVGLEAGVGERVLDAICGHAPRTVGATYGGVTIRAKADAIAKFPRYEVGEA</sequence>
<feature type="region of interest" description="Disordered" evidence="6">
    <location>
        <begin position="34"/>
        <end position="53"/>
    </location>
</feature>
<dbReference type="EMBL" id="CP016616">
    <property type="protein sequence ID" value="ANY78915.1"/>
    <property type="molecule type" value="Genomic_DNA"/>
</dbReference>
<dbReference type="InterPro" id="IPR002104">
    <property type="entry name" value="Integrase_catalytic"/>
</dbReference>
<feature type="domain" description="Tyr recombinase" evidence="7">
    <location>
        <begin position="310"/>
        <end position="503"/>
    </location>
</feature>
<comment type="similarity">
    <text evidence="1">Belongs to the 'phage' integrase family.</text>
</comment>
<dbReference type="RefSeq" id="WP_237050265.1">
    <property type="nucleotide sequence ID" value="NZ_CP016616.1"/>
</dbReference>
<keyword evidence="4" id="KW-0233">DNA recombination</keyword>
<gene>
    <name evidence="9" type="ORF">BB934_12410</name>
</gene>
<evidence type="ECO:0000256" key="5">
    <source>
        <dbReference type="PROSITE-ProRule" id="PRU01248"/>
    </source>
</evidence>
<dbReference type="PANTHER" id="PTHR30349:SF64">
    <property type="entry name" value="PROPHAGE INTEGRASE INTD-RELATED"/>
    <property type="match status" value="1"/>
</dbReference>
<protein>
    <recommendedName>
        <fullName evidence="10">Recombinase XerD</fullName>
    </recommendedName>
</protein>
<dbReference type="GO" id="GO:0003677">
    <property type="term" value="F:DNA binding"/>
    <property type="evidence" value="ECO:0007669"/>
    <property type="project" value="UniProtKB-UniRule"/>
</dbReference>
<evidence type="ECO:0000313" key="9">
    <source>
        <dbReference type="EMBL" id="ANY78915.1"/>
    </source>
</evidence>
<dbReference type="Gene3D" id="1.10.443.10">
    <property type="entry name" value="Intergrase catalytic core"/>
    <property type="match status" value="1"/>
</dbReference>
<dbReference type="GO" id="GO:0006310">
    <property type="term" value="P:DNA recombination"/>
    <property type="evidence" value="ECO:0007669"/>
    <property type="project" value="UniProtKB-KW"/>
</dbReference>
<dbReference type="Gene3D" id="1.10.150.130">
    <property type="match status" value="1"/>
</dbReference>
<evidence type="ECO:0000259" key="7">
    <source>
        <dbReference type="PROSITE" id="PS51898"/>
    </source>
</evidence>
<dbReference type="InterPro" id="IPR011010">
    <property type="entry name" value="DNA_brk_join_enz"/>
</dbReference>
<keyword evidence="2" id="KW-0229">DNA integration</keyword>